<dbReference type="RefSeq" id="XP_031860344.2">
    <property type="nucleotide sequence ID" value="XM_032005383.2"/>
</dbReference>
<protein>
    <submittedName>
        <fullName evidence="1">Uncharacterized protein</fullName>
    </submittedName>
</protein>
<gene>
    <name evidence="1" type="ORF">CI109_104370</name>
</gene>
<evidence type="ECO:0000313" key="2">
    <source>
        <dbReference type="Proteomes" id="UP000322225"/>
    </source>
</evidence>
<evidence type="ECO:0000313" key="1">
    <source>
        <dbReference type="EMBL" id="WWD19901.1"/>
    </source>
</evidence>
<reference evidence="1" key="1">
    <citation type="submission" date="2017-08" db="EMBL/GenBank/DDBJ databases">
        <authorList>
            <person name="Cuomo C."/>
            <person name="Billmyre B."/>
            <person name="Heitman J."/>
        </authorList>
    </citation>
    <scope>NUCLEOTIDE SEQUENCE</scope>
    <source>
        <strain evidence="1">CBS 12478</strain>
    </source>
</reference>
<keyword evidence="2" id="KW-1185">Reference proteome</keyword>
<proteinExistence type="predicted"/>
<reference evidence="1" key="2">
    <citation type="submission" date="2024-01" db="EMBL/GenBank/DDBJ databases">
        <title>Comparative genomics of Cryptococcus and Kwoniella reveals pathogenesis evolution and contrasting modes of karyotype evolution via chromosome fusion or intercentromeric recombination.</title>
        <authorList>
            <person name="Coelho M.A."/>
            <person name="David-Palma M."/>
            <person name="Shea T."/>
            <person name="Bowers K."/>
            <person name="McGinley-Smith S."/>
            <person name="Mohammad A.W."/>
            <person name="Gnirke A."/>
            <person name="Yurkov A.M."/>
            <person name="Nowrousian M."/>
            <person name="Sun S."/>
            <person name="Cuomo C.A."/>
            <person name="Heitman J."/>
        </authorList>
    </citation>
    <scope>NUCLEOTIDE SEQUENCE</scope>
    <source>
        <strain evidence="1">CBS 12478</strain>
    </source>
</reference>
<organism evidence="1 2">
    <name type="scientific">Kwoniella shandongensis</name>
    <dbReference type="NCBI Taxonomy" id="1734106"/>
    <lineage>
        <taxon>Eukaryota</taxon>
        <taxon>Fungi</taxon>
        <taxon>Dikarya</taxon>
        <taxon>Basidiomycota</taxon>
        <taxon>Agaricomycotina</taxon>
        <taxon>Tremellomycetes</taxon>
        <taxon>Tremellales</taxon>
        <taxon>Cryptococcaceae</taxon>
        <taxon>Kwoniella</taxon>
    </lineage>
</organism>
<sequence>MYLCDEILLTSPASEERKMRLLAALEIPHSLHAVFPLITNTAGGSCQGCHHKRLDDESSSVQPADTQPGKIWKRFTRVTRASTETRRATKSAIALQRLILDPTPQSTGVPPKVQGYAARAGSSRHAHAAVPQLRGKDVDRLKKQLSNPKEANRVIQKIKQLPPSPNMFEPDNSAIALRVENDIGEGGGPIRAVCLDCIEEQASGMIYIAHGVEKGRCDLDKKKYEDERHRYDTIKKAPAKPARLPILLSLLASSSPTSPGKFTVEVEVSKSTSSDDEQVHDQPDLLPFGLLLPPSALSLHRPLAGALPSSDTLRMGFEALLNAERKIYKVGGPDHSGVQAPEDRLSVMTYWWGFELAMPPPTLDYLSKVKIISVTLLDLLSVIVYAVPGGARELAPFIKLISRYIETEFMPAAIVARSWDFDPPSPRRSYVVNRSKLVA</sequence>
<dbReference type="EMBL" id="CP144057">
    <property type="protein sequence ID" value="WWD19901.1"/>
    <property type="molecule type" value="Genomic_DNA"/>
</dbReference>
<dbReference type="AlphaFoldDB" id="A0AAJ8MYM1"/>
<dbReference type="GeneID" id="43589530"/>
<accession>A0AAJ8MYM1</accession>
<dbReference type="KEGG" id="ksn:43589530"/>
<dbReference type="Proteomes" id="UP000322225">
    <property type="component" value="Chromosome 7"/>
</dbReference>
<name>A0AAJ8MYM1_9TREE</name>